<comment type="similarity">
    <text evidence="9">Belongs to the SLP1 family.</text>
</comment>
<feature type="region of interest" description="Disordered" evidence="12">
    <location>
        <begin position="172"/>
        <end position="205"/>
    </location>
</feature>
<evidence type="ECO:0000256" key="11">
    <source>
        <dbReference type="SAM" id="Coils"/>
    </source>
</evidence>
<feature type="compositionally biased region" description="Basic and acidic residues" evidence="12">
    <location>
        <begin position="135"/>
        <end position="155"/>
    </location>
</feature>
<feature type="coiled-coil region" evidence="11">
    <location>
        <begin position="857"/>
        <end position="920"/>
    </location>
</feature>
<keyword evidence="11" id="KW-0175">Coiled coil</keyword>
<dbReference type="PROSITE" id="PS51469">
    <property type="entry name" value="SUN"/>
    <property type="match status" value="1"/>
</dbReference>
<evidence type="ECO:0000256" key="9">
    <source>
        <dbReference type="ARBA" id="ARBA00061226"/>
    </source>
</evidence>
<protein>
    <recommendedName>
        <fullName evidence="14">SUN domain-containing protein</fullName>
    </recommendedName>
</protein>
<evidence type="ECO:0000256" key="4">
    <source>
        <dbReference type="ARBA" id="ARBA00022824"/>
    </source>
</evidence>
<feature type="region of interest" description="Disordered" evidence="12">
    <location>
        <begin position="265"/>
        <end position="288"/>
    </location>
</feature>
<feature type="compositionally biased region" description="Basic and acidic residues" evidence="12">
    <location>
        <begin position="600"/>
        <end position="609"/>
    </location>
</feature>
<dbReference type="PANTHER" id="PTHR12953">
    <property type="entry name" value="MEMBRANE PROTEIN CH1 RELATED"/>
    <property type="match status" value="1"/>
</dbReference>
<evidence type="ECO:0000256" key="6">
    <source>
        <dbReference type="ARBA" id="ARBA00023136"/>
    </source>
</evidence>
<evidence type="ECO:0000256" key="1">
    <source>
        <dbReference type="ARBA" id="ARBA00004389"/>
    </source>
</evidence>
<keyword evidence="7" id="KW-0325">Glycoprotein</keyword>
<dbReference type="AlphaFoldDB" id="A0AAV1Z8M7"/>
<evidence type="ECO:0000313" key="15">
    <source>
        <dbReference type="EMBL" id="CAL1266553.1"/>
    </source>
</evidence>
<feature type="region of interest" description="Disordered" evidence="12">
    <location>
        <begin position="600"/>
        <end position="629"/>
    </location>
</feature>
<feature type="compositionally biased region" description="Polar residues" evidence="12">
    <location>
        <begin position="1061"/>
        <end position="1070"/>
    </location>
</feature>
<dbReference type="GO" id="GO:0005789">
    <property type="term" value="C:endoplasmic reticulum membrane"/>
    <property type="evidence" value="ECO:0007669"/>
    <property type="project" value="UniProtKB-SubCell"/>
</dbReference>
<evidence type="ECO:0000259" key="14">
    <source>
        <dbReference type="PROSITE" id="PS51469"/>
    </source>
</evidence>
<sequence length="1147" mass="128693">MKGIRASKSFLVIIILCLLWLPNYCDIKQNEAVDSIQIPKTLPSDISGIEHVSTKQEKICCWLLAILKTYPEVVVPIEKLDVQPNVEYVNNVENEEIEADVSDNKDVKKMAQFEKSHDGTDQQTFANLESSRLSNIERKDDISTRKSPEFPEKPNIEYTTIPTANKPELIKPSQAASSKEPTLFKRSQPKVEKSVESIPPPAVPDAVQIDNAAKNEGIMKLPHQIPIMSEFEKRSSEESIQQQPHYDGMPSFDEWKKMMLAEHQKDGQKMPSPTPPGKKISSQKRRRNYSSYECGAKIVASNAEAEGTSRILNELVDEYMLNPCKAKIWFVIELCETVQATQIELANFELFSSCPKEFAVFSSDNFPTRDWVLLGTFTAAEQRVLQSFELKQEGFGKFIKIELLSHYGREHYCPLSVVRIFGTSMVDEYEEMETLASHADMSEDDLDRLDISLEDKKSTNIFGSATDAVINIVKKAAQVLGTQQTTEDGQSNETIPDQQNISKTKLCNIIENSEACEDIPLTTEKDGSVSLNNFSASPTSMHKSIFRHLHRCDQCVSSRIRYYSSAQPQCRFFQAAFGPVVFQSLCDWLKEHPLVFAHESSAHSKKDSSQSDPLTLSPTKSPPPQILVIPPENDSPIKKLLVNTSHSIVSSSSVSDMINVTKTILKDTDISSTISDNVQLEPSIQPTHTQQTVHTIALNDTKKMFTFVESSETVLPSVDAVTELPRKSTVILQEDTNISIDTIIAETVPVDMSVTDSSVISDAFSDADEEQITEFMLDPSSVTSDDITLSDIVVSTDLPSKFNEDKLSEMRAEIQGKLEPVTVSGGSTAGQKESVFMRMSNRIKSLELNMSLSSQYLQELSQRYRRQMEDMQRAFNRTIGTLNDTARKAAERDLKQQDILNSLQLQVSNLTQTVEILMNERSSVFRQMIETHVCLMVIEAIIMITIMSLCVRRISSSAGQVPHVQKETQVTSRIAKRRSSADSITPPVARKVKKRSASEEALNAGENLLIVEPLPVFLEPILKAKKKNRKRSRVQRSASNPSVQPSNSSSTSQSIEKHSEGSNVKSNGCKQQMHRRSYACENCNPNTYTEIRTSEKDRKSNKTPFQNLTNGSILSSQNSPVKDQRLEKGKDRFSIMKFLKFQRRDSI</sequence>
<feature type="region of interest" description="Disordered" evidence="12">
    <location>
        <begin position="114"/>
        <end position="157"/>
    </location>
</feature>
<reference evidence="15 16" key="1">
    <citation type="submission" date="2024-04" db="EMBL/GenBank/DDBJ databases">
        <authorList>
            <person name="Rising A."/>
            <person name="Reimegard J."/>
            <person name="Sonavane S."/>
            <person name="Akerstrom W."/>
            <person name="Nylinder S."/>
            <person name="Hedman E."/>
            <person name="Kallberg Y."/>
        </authorList>
    </citation>
    <scope>NUCLEOTIDE SEQUENCE [LARGE SCALE GENOMIC DNA]</scope>
</reference>
<keyword evidence="6" id="KW-0472">Membrane</keyword>
<feature type="domain" description="SUN" evidence="14">
    <location>
        <begin position="266"/>
        <end position="425"/>
    </location>
</feature>
<evidence type="ECO:0000256" key="10">
    <source>
        <dbReference type="ARBA" id="ARBA00064635"/>
    </source>
</evidence>
<name>A0AAV1Z8M7_9ARAC</name>
<comment type="caution">
    <text evidence="15">The sequence shown here is derived from an EMBL/GenBank/DDBJ whole genome shotgun (WGS) entry which is preliminary data.</text>
</comment>
<feature type="compositionally biased region" description="Low complexity" evidence="12">
    <location>
        <begin position="610"/>
        <end position="619"/>
    </location>
</feature>
<dbReference type="InterPro" id="IPR045120">
    <property type="entry name" value="Suco/Slp1-like"/>
</dbReference>
<proteinExistence type="inferred from homology"/>
<dbReference type="Gene3D" id="2.60.120.260">
    <property type="entry name" value="Galactose-binding domain-like"/>
    <property type="match status" value="1"/>
</dbReference>
<accession>A0AAV1Z8M7</accession>
<evidence type="ECO:0000256" key="7">
    <source>
        <dbReference type="ARBA" id="ARBA00023180"/>
    </source>
</evidence>
<dbReference type="PANTHER" id="PTHR12953:SF0">
    <property type="entry name" value="SUN DOMAIN-CONTAINING OSSIFICATION FACTOR"/>
    <property type="match status" value="1"/>
</dbReference>
<evidence type="ECO:0000256" key="13">
    <source>
        <dbReference type="SAM" id="SignalP"/>
    </source>
</evidence>
<evidence type="ECO:0000256" key="8">
    <source>
        <dbReference type="ARBA" id="ARBA00046288"/>
    </source>
</evidence>
<dbReference type="Pfam" id="PF07738">
    <property type="entry name" value="Sad1_UNC"/>
    <property type="match status" value="1"/>
</dbReference>
<organism evidence="15 16">
    <name type="scientific">Larinioides sclopetarius</name>
    <dbReference type="NCBI Taxonomy" id="280406"/>
    <lineage>
        <taxon>Eukaryota</taxon>
        <taxon>Metazoa</taxon>
        <taxon>Ecdysozoa</taxon>
        <taxon>Arthropoda</taxon>
        <taxon>Chelicerata</taxon>
        <taxon>Arachnida</taxon>
        <taxon>Araneae</taxon>
        <taxon>Araneomorphae</taxon>
        <taxon>Entelegynae</taxon>
        <taxon>Araneoidea</taxon>
        <taxon>Araneidae</taxon>
        <taxon>Larinioides</taxon>
    </lineage>
</organism>
<dbReference type="GO" id="GO:0034975">
    <property type="term" value="P:protein folding in endoplasmic reticulum"/>
    <property type="evidence" value="ECO:0007669"/>
    <property type="project" value="TreeGrafter"/>
</dbReference>
<dbReference type="Proteomes" id="UP001497382">
    <property type="component" value="Unassembled WGS sequence"/>
</dbReference>
<comment type="subunit">
    <text evidence="10">Interacts with EMP65.</text>
</comment>
<feature type="compositionally biased region" description="Polar residues" evidence="12">
    <location>
        <begin position="1102"/>
        <end position="1121"/>
    </location>
</feature>
<feature type="signal peptide" evidence="13">
    <location>
        <begin position="1"/>
        <end position="25"/>
    </location>
</feature>
<keyword evidence="2" id="KW-0812">Transmembrane</keyword>
<keyword evidence="16" id="KW-1185">Reference proteome</keyword>
<evidence type="ECO:0000313" key="16">
    <source>
        <dbReference type="Proteomes" id="UP001497382"/>
    </source>
</evidence>
<evidence type="ECO:0000256" key="12">
    <source>
        <dbReference type="SAM" id="MobiDB-lite"/>
    </source>
</evidence>
<evidence type="ECO:0000256" key="5">
    <source>
        <dbReference type="ARBA" id="ARBA00022989"/>
    </source>
</evidence>
<evidence type="ECO:0000256" key="3">
    <source>
        <dbReference type="ARBA" id="ARBA00022729"/>
    </source>
</evidence>
<dbReference type="EMBL" id="CAXIEN010000024">
    <property type="protein sequence ID" value="CAL1266553.1"/>
    <property type="molecule type" value="Genomic_DNA"/>
</dbReference>
<feature type="region of interest" description="Disordered" evidence="12">
    <location>
        <begin position="1026"/>
        <end position="1070"/>
    </location>
</feature>
<dbReference type="FunFam" id="2.60.120.260:FF:000099">
    <property type="entry name" value="Uncharacterized protein, isoform C"/>
    <property type="match status" value="1"/>
</dbReference>
<feature type="region of interest" description="Disordered" evidence="12">
    <location>
        <begin position="968"/>
        <end position="997"/>
    </location>
</feature>
<evidence type="ECO:0000256" key="2">
    <source>
        <dbReference type="ARBA" id="ARBA00022692"/>
    </source>
</evidence>
<feature type="region of interest" description="Disordered" evidence="12">
    <location>
        <begin position="1091"/>
        <end position="1128"/>
    </location>
</feature>
<dbReference type="InterPro" id="IPR012919">
    <property type="entry name" value="SUN_dom"/>
</dbReference>
<keyword evidence="4" id="KW-0256">Endoplasmic reticulum</keyword>
<feature type="compositionally biased region" description="Polar residues" evidence="12">
    <location>
        <begin position="121"/>
        <end position="134"/>
    </location>
</feature>
<comment type="subcellular location">
    <subcellularLocation>
        <location evidence="8">Endomembrane system</location>
        <topology evidence="8">Single-pass type I membrane protein</topology>
    </subcellularLocation>
    <subcellularLocation>
        <location evidence="1">Endoplasmic reticulum membrane</location>
        <topology evidence="1">Single-pass membrane protein</topology>
    </subcellularLocation>
</comment>
<feature type="compositionally biased region" description="Low complexity" evidence="12">
    <location>
        <begin position="1037"/>
        <end position="1054"/>
    </location>
</feature>
<feature type="chain" id="PRO_5043584315" description="SUN domain-containing protein" evidence="13">
    <location>
        <begin position="26"/>
        <end position="1147"/>
    </location>
</feature>
<gene>
    <name evidence="15" type="ORF">LARSCL_LOCUS3155</name>
</gene>
<keyword evidence="5" id="KW-1133">Transmembrane helix</keyword>
<keyword evidence="3 13" id="KW-0732">Signal</keyword>